<keyword evidence="1" id="KW-1133">Transmembrane helix</keyword>
<feature type="transmembrane region" description="Helical" evidence="1">
    <location>
        <begin position="28"/>
        <end position="46"/>
    </location>
</feature>
<sequence>MIKAIMKPFKNKNGIGGGTADEVAAIDLLMSAMIIGLVLAMFSSGLSDMIKAKNLMVDLNATIIQKYNESITD</sequence>
<dbReference type="AlphaFoldDB" id="A0A6N3F6T0"/>
<name>A0A6N3F6T0_9CLOT</name>
<organism evidence="2">
    <name type="scientific">Clostridium paraputrificum</name>
    <dbReference type="NCBI Taxonomy" id="29363"/>
    <lineage>
        <taxon>Bacteria</taxon>
        <taxon>Bacillati</taxon>
        <taxon>Bacillota</taxon>
        <taxon>Clostridia</taxon>
        <taxon>Eubacteriales</taxon>
        <taxon>Clostridiaceae</taxon>
        <taxon>Clostridium</taxon>
    </lineage>
</organism>
<accession>A0A6N3F6T0</accession>
<gene>
    <name evidence="2" type="ORF">CPLFYP93_02417</name>
</gene>
<keyword evidence="1" id="KW-0812">Transmembrane</keyword>
<keyword evidence="1" id="KW-0472">Membrane</keyword>
<evidence type="ECO:0000313" key="2">
    <source>
        <dbReference type="EMBL" id="VYU47702.1"/>
    </source>
</evidence>
<proteinExistence type="predicted"/>
<dbReference type="EMBL" id="CACRTV010000057">
    <property type="protein sequence ID" value="VYU47702.1"/>
    <property type="molecule type" value="Genomic_DNA"/>
</dbReference>
<reference evidence="2" key="1">
    <citation type="submission" date="2019-11" db="EMBL/GenBank/DDBJ databases">
        <authorList>
            <person name="Feng L."/>
        </authorList>
    </citation>
    <scope>NUCLEOTIDE SEQUENCE</scope>
    <source>
        <strain evidence="2">CParaputrificumLFYP93</strain>
    </source>
</reference>
<evidence type="ECO:0000256" key="1">
    <source>
        <dbReference type="SAM" id="Phobius"/>
    </source>
</evidence>
<protein>
    <submittedName>
        <fullName evidence="2">Uncharacterized protein</fullName>
    </submittedName>
</protein>
<dbReference type="RefSeq" id="WP_156561782.1">
    <property type="nucleotide sequence ID" value="NZ_CACRTV010000057.1"/>
</dbReference>